<dbReference type="EMBL" id="ASPP01002517">
    <property type="protein sequence ID" value="ETO34487.1"/>
    <property type="molecule type" value="Genomic_DNA"/>
</dbReference>
<evidence type="ECO:0008006" key="4">
    <source>
        <dbReference type="Google" id="ProtNLM"/>
    </source>
</evidence>
<evidence type="ECO:0000256" key="1">
    <source>
        <dbReference type="SAM" id="Phobius"/>
    </source>
</evidence>
<organism evidence="2 3">
    <name type="scientific">Reticulomyxa filosa</name>
    <dbReference type="NCBI Taxonomy" id="46433"/>
    <lineage>
        <taxon>Eukaryota</taxon>
        <taxon>Sar</taxon>
        <taxon>Rhizaria</taxon>
        <taxon>Retaria</taxon>
        <taxon>Foraminifera</taxon>
        <taxon>Monothalamids</taxon>
        <taxon>Reticulomyxidae</taxon>
        <taxon>Reticulomyxa</taxon>
    </lineage>
</organism>
<dbReference type="AlphaFoldDB" id="X6PA10"/>
<keyword evidence="1" id="KW-0472">Membrane</keyword>
<proteinExistence type="predicted"/>
<feature type="transmembrane region" description="Helical" evidence="1">
    <location>
        <begin position="172"/>
        <end position="192"/>
    </location>
</feature>
<keyword evidence="3" id="KW-1185">Reference proteome</keyword>
<sequence length="237" mass="27590">MRAVEYFDDKAAFKSKNVSADIEGVDQRKRYHKNEINNDKLTSATAPFECDHAGFSKDRHHLDAVDKTYGFCTDAHNDMRSNKDRKRSAGGHDNDTNVSRRKVTVYLGNLKESVTKQQILNALAEIYPEWKLLTTRLNLRTGWSHAFVGTFNAQIKINVLLVYLYICRNKKHLLWIYLFVIFFCIFIQWTKLKSPGDCFYFFQFIVTLFGKLDVIAPVNKFSHVDHLLWGIFQNHSV</sequence>
<protein>
    <recommendedName>
        <fullName evidence="4">RRM domain-containing protein</fullName>
    </recommendedName>
</protein>
<comment type="caution">
    <text evidence="2">The sequence shown here is derived from an EMBL/GenBank/DDBJ whole genome shotgun (WGS) entry which is preliminary data.</text>
</comment>
<gene>
    <name evidence="2" type="ORF">RFI_02607</name>
</gene>
<accession>X6PA10</accession>
<evidence type="ECO:0000313" key="3">
    <source>
        <dbReference type="Proteomes" id="UP000023152"/>
    </source>
</evidence>
<keyword evidence="1" id="KW-0812">Transmembrane</keyword>
<reference evidence="2 3" key="1">
    <citation type="journal article" date="2013" name="Curr. Biol.">
        <title>The Genome of the Foraminiferan Reticulomyxa filosa.</title>
        <authorList>
            <person name="Glockner G."/>
            <person name="Hulsmann N."/>
            <person name="Schleicher M."/>
            <person name="Noegel A.A."/>
            <person name="Eichinger L."/>
            <person name="Gallinger C."/>
            <person name="Pawlowski J."/>
            <person name="Sierra R."/>
            <person name="Euteneuer U."/>
            <person name="Pillet L."/>
            <person name="Moustafa A."/>
            <person name="Platzer M."/>
            <person name="Groth M."/>
            <person name="Szafranski K."/>
            <person name="Schliwa M."/>
        </authorList>
    </citation>
    <scope>NUCLEOTIDE SEQUENCE [LARGE SCALE GENOMIC DNA]</scope>
</reference>
<evidence type="ECO:0000313" key="2">
    <source>
        <dbReference type="EMBL" id="ETO34487.1"/>
    </source>
</evidence>
<dbReference type="Proteomes" id="UP000023152">
    <property type="component" value="Unassembled WGS sequence"/>
</dbReference>
<keyword evidence="1" id="KW-1133">Transmembrane helix</keyword>
<name>X6PA10_RETFI</name>